<evidence type="ECO:0000313" key="2">
    <source>
        <dbReference type="EMBL" id="MPM43337.1"/>
    </source>
</evidence>
<name>A0A644ZRE5_9ZZZZ</name>
<dbReference type="InterPro" id="IPR039569">
    <property type="entry name" value="FAS1-like_DH_region"/>
</dbReference>
<dbReference type="InterPro" id="IPR029069">
    <property type="entry name" value="HotDog_dom_sf"/>
</dbReference>
<sequence length="174" mass="19292">MSYITPEMKALIGIPGEVQTAPVPLSADMLRRFTQAVMESDPAHWDPIEAAARGFETPVATPLQPLHLFTRAAGTPDTFEKFKDNPDWDGMGGTVSKGLPSLKLPFKRLLNGGYACEFFRYAKLGDVVSRQSTYVDIAERESSSGPMIIFKTETIYTNQNGEKLLRIVHTELAR</sequence>
<organism evidence="2">
    <name type="scientific">bioreactor metagenome</name>
    <dbReference type="NCBI Taxonomy" id="1076179"/>
    <lineage>
        <taxon>unclassified sequences</taxon>
        <taxon>metagenomes</taxon>
        <taxon>ecological metagenomes</taxon>
    </lineage>
</organism>
<feature type="domain" description="FAS1-like dehydratase" evidence="1">
    <location>
        <begin position="19"/>
        <end position="164"/>
    </location>
</feature>
<dbReference type="AlphaFoldDB" id="A0A644ZRE5"/>
<dbReference type="SUPFAM" id="SSF54637">
    <property type="entry name" value="Thioesterase/thiol ester dehydrase-isomerase"/>
    <property type="match status" value="1"/>
</dbReference>
<gene>
    <name evidence="2" type="ORF">SDC9_90010</name>
</gene>
<dbReference type="Gene3D" id="3.10.129.10">
    <property type="entry name" value="Hotdog Thioesterase"/>
    <property type="match status" value="1"/>
</dbReference>
<accession>A0A644ZRE5</accession>
<protein>
    <recommendedName>
        <fullName evidence="1">FAS1-like dehydratase domain-containing protein</fullName>
    </recommendedName>
</protein>
<evidence type="ECO:0000259" key="1">
    <source>
        <dbReference type="Pfam" id="PF13452"/>
    </source>
</evidence>
<dbReference type="Pfam" id="PF13452">
    <property type="entry name" value="FAS1_DH_region"/>
    <property type="match status" value="1"/>
</dbReference>
<reference evidence="2" key="1">
    <citation type="submission" date="2019-08" db="EMBL/GenBank/DDBJ databases">
        <authorList>
            <person name="Kucharzyk K."/>
            <person name="Murdoch R.W."/>
            <person name="Higgins S."/>
            <person name="Loffler F."/>
        </authorList>
    </citation>
    <scope>NUCLEOTIDE SEQUENCE</scope>
</reference>
<proteinExistence type="predicted"/>
<comment type="caution">
    <text evidence="2">The sequence shown here is derived from an EMBL/GenBank/DDBJ whole genome shotgun (WGS) entry which is preliminary data.</text>
</comment>
<dbReference type="EMBL" id="VSSQ01010066">
    <property type="protein sequence ID" value="MPM43337.1"/>
    <property type="molecule type" value="Genomic_DNA"/>
</dbReference>